<reference evidence="1 2" key="1">
    <citation type="submission" date="2018-06" db="EMBL/GenBank/DDBJ databases">
        <title>Genomic Encyclopedia of Type Strains, Phase III (KMG-III): the genomes of soil and plant-associated and newly described type strains.</title>
        <authorList>
            <person name="Whitman W."/>
        </authorList>
    </citation>
    <scope>NUCLEOTIDE SEQUENCE [LARGE SCALE GENOMIC DNA]</scope>
    <source>
        <strain evidence="1 2">CECT 7945</strain>
    </source>
</reference>
<dbReference type="InterPro" id="IPR011047">
    <property type="entry name" value="Quinoprotein_ADH-like_sf"/>
</dbReference>
<evidence type="ECO:0000313" key="1">
    <source>
        <dbReference type="EMBL" id="PYE80784.1"/>
    </source>
</evidence>
<evidence type="ECO:0000313" key="2">
    <source>
        <dbReference type="Proteomes" id="UP000248054"/>
    </source>
</evidence>
<dbReference type="AlphaFoldDB" id="A0A2V4XEA1"/>
<dbReference type="OrthoDB" id="1093345at2"/>
<organism evidence="1 2">
    <name type="scientific">Winogradskyella epiphytica</name>
    <dbReference type="NCBI Taxonomy" id="262005"/>
    <lineage>
        <taxon>Bacteria</taxon>
        <taxon>Pseudomonadati</taxon>
        <taxon>Bacteroidota</taxon>
        <taxon>Flavobacteriia</taxon>
        <taxon>Flavobacteriales</taxon>
        <taxon>Flavobacteriaceae</taxon>
        <taxon>Winogradskyella</taxon>
    </lineage>
</organism>
<dbReference type="Proteomes" id="UP000248054">
    <property type="component" value="Unassembled WGS sequence"/>
</dbReference>
<dbReference type="PROSITE" id="PS51257">
    <property type="entry name" value="PROKAR_LIPOPROTEIN"/>
    <property type="match status" value="1"/>
</dbReference>
<dbReference type="EMBL" id="QJTD01000004">
    <property type="protein sequence ID" value="PYE80784.1"/>
    <property type="molecule type" value="Genomic_DNA"/>
</dbReference>
<protein>
    <submittedName>
        <fullName evidence="1">Uncharacterized protein</fullName>
    </submittedName>
</protein>
<gene>
    <name evidence="1" type="ORF">DFQ11_104151</name>
</gene>
<sequence>MKRLGLFSILFILLFACQKDYNKTKQPHQFIPKNTQAVIQINELNDFISSIKNNDVLSGIHNDDLKNASQILKHFNTTQKVFISLLDTIKGNSDYVILTPNDSTLFVVDSIPNHISKTLVDLDIQETQIEKSTIYHKVVGKTFAASNNLKVLQELNSKNEDTELSRLIESTNHKSVASVLFKSTANNYSKLLFSDVLGNDKSNFTVLDFNYIDKGLHYSGILTSKDSSTNHLEIFKNTLPQKTNTPSIAPYNTSSLISIAYDDFSVFNKNLKTFNNNDDEEVSTESFLNFTNEIALIDEALVLHTLDPKLILESIEEKSVTETFRSIDIFEFEQPEFFTTKLKPFISYDNAQYFSVYENFMVFASTLDQLKQVLTHALNSNTLSNSEAFKNINQKLSSESSLFIFKNDEALSNALGQPMDNYNANAVQFIREDNFTYVNGIIREFKKRAASNSVTEVFTTKIDASILTPPQTVINHVSKSHDIVVQDVNNVLYLISSSGSILWKKQLHGKILGQVEQIDMYKNGRLQLAFATPHRLYVLDRNGNNVSPFPLKYNDEITQPLSVFDYENRRNYRLLITQGKNLLMYTAKGKFMNGFKYKSKGSEIISQPHHFRIGSKDYIVFGAGETLKILNRQGSIRINVKDKIHFSGNDIYLYQNKFTTTNTLGQLAQVDTRGRINTTSLNLTDKHRITTTSKTLVTLTENKLKIKSRTVDLDYGEYTEPRIFYLNDKIYVSTTDLQSKKVYLFDSQAEPIPNFPVFGTGPAELQKLDKDQSLELITQSDDKTIVVYKLH</sequence>
<proteinExistence type="predicted"/>
<dbReference type="RefSeq" id="WP_110475908.1">
    <property type="nucleotide sequence ID" value="NZ_BMWQ01000004.1"/>
</dbReference>
<accession>A0A2V4XEA1</accession>
<dbReference type="SUPFAM" id="SSF50998">
    <property type="entry name" value="Quinoprotein alcohol dehydrogenase-like"/>
    <property type="match status" value="1"/>
</dbReference>
<name>A0A2V4XEA1_9FLAO</name>
<comment type="caution">
    <text evidence="1">The sequence shown here is derived from an EMBL/GenBank/DDBJ whole genome shotgun (WGS) entry which is preliminary data.</text>
</comment>
<keyword evidence="2" id="KW-1185">Reference proteome</keyword>